<proteinExistence type="predicted"/>
<evidence type="ECO:0000313" key="1">
    <source>
        <dbReference type="EMBL" id="KAJ8396464.1"/>
    </source>
</evidence>
<dbReference type="InterPro" id="IPR012337">
    <property type="entry name" value="RNaseH-like_sf"/>
</dbReference>
<evidence type="ECO:0000313" key="2">
    <source>
        <dbReference type="Proteomes" id="UP001221898"/>
    </source>
</evidence>
<dbReference type="GO" id="GO:0003676">
    <property type="term" value="F:nucleic acid binding"/>
    <property type="evidence" value="ECO:0007669"/>
    <property type="project" value="InterPro"/>
</dbReference>
<gene>
    <name evidence="1" type="ORF">AAFF_G00017700</name>
</gene>
<dbReference type="Proteomes" id="UP001221898">
    <property type="component" value="Unassembled WGS sequence"/>
</dbReference>
<protein>
    <submittedName>
        <fullName evidence="1">Uncharacterized protein</fullName>
    </submittedName>
</protein>
<dbReference type="SUPFAM" id="SSF53098">
    <property type="entry name" value="Ribonuclease H-like"/>
    <property type="match status" value="1"/>
</dbReference>
<name>A0AAD7WHQ5_9TELE</name>
<dbReference type="InterPro" id="IPR036397">
    <property type="entry name" value="RNaseH_sf"/>
</dbReference>
<sequence length="148" mass="17149">MDFLSLEPDRSNTKDILVITDHFTKYAVAIPTRNQKAQTVAKCLWDNFLVTFLCTQSSQKAEMALSEPCTVTCYAVDSYLWLTPMDQLRKKLFIGLGHEETLALKVLKNLRSRVPILISRRTQFITTYTEGHWILRLESYRAQDQCNQ</sequence>
<dbReference type="EMBL" id="JAINUG010000106">
    <property type="protein sequence ID" value="KAJ8396464.1"/>
    <property type="molecule type" value="Genomic_DNA"/>
</dbReference>
<organism evidence="1 2">
    <name type="scientific">Aldrovandia affinis</name>
    <dbReference type="NCBI Taxonomy" id="143900"/>
    <lineage>
        <taxon>Eukaryota</taxon>
        <taxon>Metazoa</taxon>
        <taxon>Chordata</taxon>
        <taxon>Craniata</taxon>
        <taxon>Vertebrata</taxon>
        <taxon>Euteleostomi</taxon>
        <taxon>Actinopterygii</taxon>
        <taxon>Neopterygii</taxon>
        <taxon>Teleostei</taxon>
        <taxon>Notacanthiformes</taxon>
        <taxon>Halosauridae</taxon>
        <taxon>Aldrovandia</taxon>
    </lineage>
</organism>
<dbReference type="AlphaFoldDB" id="A0AAD7WHQ5"/>
<dbReference type="Gene3D" id="3.30.420.10">
    <property type="entry name" value="Ribonuclease H-like superfamily/Ribonuclease H"/>
    <property type="match status" value="1"/>
</dbReference>
<accession>A0AAD7WHQ5</accession>
<comment type="caution">
    <text evidence="1">The sequence shown here is derived from an EMBL/GenBank/DDBJ whole genome shotgun (WGS) entry which is preliminary data.</text>
</comment>
<keyword evidence="2" id="KW-1185">Reference proteome</keyword>
<reference evidence="1" key="1">
    <citation type="journal article" date="2023" name="Science">
        <title>Genome structures resolve the early diversification of teleost fishes.</title>
        <authorList>
            <person name="Parey E."/>
            <person name="Louis A."/>
            <person name="Montfort J."/>
            <person name="Bouchez O."/>
            <person name="Roques C."/>
            <person name="Iampietro C."/>
            <person name="Lluch J."/>
            <person name="Castinel A."/>
            <person name="Donnadieu C."/>
            <person name="Desvignes T."/>
            <person name="Floi Bucao C."/>
            <person name="Jouanno E."/>
            <person name="Wen M."/>
            <person name="Mejri S."/>
            <person name="Dirks R."/>
            <person name="Jansen H."/>
            <person name="Henkel C."/>
            <person name="Chen W.J."/>
            <person name="Zahm M."/>
            <person name="Cabau C."/>
            <person name="Klopp C."/>
            <person name="Thompson A.W."/>
            <person name="Robinson-Rechavi M."/>
            <person name="Braasch I."/>
            <person name="Lecointre G."/>
            <person name="Bobe J."/>
            <person name="Postlethwait J.H."/>
            <person name="Berthelot C."/>
            <person name="Roest Crollius H."/>
            <person name="Guiguen Y."/>
        </authorList>
    </citation>
    <scope>NUCLEOTIDE SEQUENCE</scope>
    <source>
        <strain evidence="1">NC1722</strain>
    </source>
</reference>